<evidence type="ECO:0000313" key="2">
    <source>
        <dbReference type="Proteomes" id="UP000027222"/>
    </source>
</evidence>
<name>A0A067SNW4_GALM3</name>
<dbReference type="AlphaFoldDB" id="A0A067SNW4"/>
<dbReference type="InterPro" id="IPR043129">
    <property type="entry name" value="ATPase_NBD"/>
</dbReference>
<organism evidence="1 2">
    <name type="scientific">Galerina marginata (strain CBS 339.88)</name>
    <dbReference type="NCBI Taxonomy" id="685588"/>
    <lineage>
        <taxon>Eukaryota</taxon>
        <taxon>Fungi</taxon>
        <taxon>Dikarya</taxon>
        <taxon>Basidiomycota</taxon>
        <taxon>Agaricomycotina</taxon>
        <taxon>Agaricomycetes</taxon>
        <taxon>Agaricomycetidae</taxon>
        <taxon>Agaricales</taxon>
        <taxon>Agaricineae</taxon>
        <taxon>Strophariaceae</taxon>
        <taxon>Galerina</taxon>
    </lineage>
</organism>
<keyword evidence="2" id="KW-1185">Reference proteome</keyword>
<dbReference type="HOGENOM" id="CLU_009958_4_2_1"/>
<dbReference type="STRING" id="685588.A0A067SNW4"/>
<dbReference type="CDD" id="cd10170">
    <property type="entry name" value="ASKHA_NBD_HSP70"/>
    <property type="match status" value="1"/>
</dbReference>
<sequence>MYYDKAGKVRAVGAEASVEGIYEMAEEEGWIKAEWWKLHLRSKFGAGKQLSDSIPPLPPNKTVTAVFADFLSYLLECSASYIKTTLPSGPQIWKSLSSSGDIDFVLTHPNGWEGLEQTQMRKAAVLAGLITDDAKGHARLMFVTEGEASLHFAIWSGLPEGVMKKGEGVVIVDAGGGTVDISSYRRNNQAAFEELAPPQSYFHGSVFVSIHADAFIQNYLQESTFSPDADAIVQAFDKTTKLRFKSADEVQYVKFGSTRDNDPEFNIRFGQFKLPGSDVATFFQPSIDCIVNAVLDQQKATKATKPISHVVLVGGFAQSPWLSSRVTSALDSSSLAVFVPEGHVNKAVSHGAISFYLHHHVLSRVAKFTYGTMLEVPFNPADADHQKRMEKVYTTPSGEKRVPRGFDVILPKGTQVSESNVTFRKSYTWISDSKQAFKFMDSIWCYRGALENPKWKDEDTENYTKVCYIEVDLSHLRPEKQRNSDKKKYYTIEYSIILLFGMTEMKAQVGWMEKGVEKRSPARIIYDPDTKDV</sequence>
<protein>
    <submittedName>
        <fullName evidence="1">Uncharacterized protein</fullName>
    </submittedName>
</protein>
<dbReference type="EMBL" id="KL142402">
    <property type="protein sequence ID" value="KDR69384.1"/>
    <property type="molecule type" value="Genomic_DNA"/>
</dbReference>
<dbReference type="OrthoDB" id="2963168at2759"/>
<proteinExistence type="predicted"/>
<dbReference type="PANTHER" id="PTHR14187">
    <property type="entry name" value="ALPHA KINASE/ELONGATION FACTOR 2 KINASE"/>
    <property type="match status" value="1"/>
</dbReference>
<dbReference type="SUPFAM" id="SSF53067">
    <property type="entry name" value="Actin-like ATPase domain"/>
    <property type="match status" value="1"/>
</dbReference>
<dbReference type="PANTHER" id="PTHR14187:SF5">
    <property type="entry name" value="HEAT SHOCK 70 KDA PROTEIN 12A"/>
    <property type="match status" value="1"/>
</dbReference>
<dbReference type="Proteomes" id="UP000027222">
    <property type="component" value="Unassembled WGS sequence"/>
</dbReference>
<dbReference type="Gene3D" id="3.30.420.40">
    <property type="match status" value="2"/>
</dbReference>
<gene>
    <name evidence="1" type="ORF">GALMADRAFT_255879</name>
</gene>
<evidence type="ECO:0000313" key="1">
    <source>
        <dbReference type="EMBL" id="KDR69384.1"/>
    </source>
</evidence>
<reference evidence="2" key="1">
    <citation type="journal article" date="2014" name="Proc. Natl. Acad. Sci. U.S.A.">
        <title>Extensive sampling of basidiomycete genomes demonstrates inadequacy of the white-rot/brown-rot paradigm for wood decay fungi.</title>
        <authorList>
            <person name="Riley R."/>
            <person name="Salamov A.A."/>
            <person name="Brown D.W."/>
            <person name="Nagy L.G."/>
            <person name="Floudas D."/>
            <person name="Held B.W."/>
            <person name="Levasseur A."/>
            <person name="Lombard V."/>
            <person name="Morin E."/>
            <person name="Otillar R."/>
            <person name="Lindquist E.A."/>
            <person name="Sun H."/>
            <person name="LaButti K.M."/>
            <person name="Schmutz J."/>
            <person name="Jabbour D."/>
            <person name="Luo H."/>
            <person name="Baker S.E."/>
            <person name="Pisabarro A.G."/>
            <person name="Walton J.D."/>
            <person name="Blanchette R.A."/>
            <person name="Henrissat B."/>
            <person name="Martin F."/>
            <person name="Cullen D."/>
            <person name="Hibbett D.S."/>
            <person name="Grigoriev I.V."/>
        </authorList>
    </citation>
    <scope>NUCLEOTIDE SEQUENCE [LARGE SCALE GENOMIC DNA]</scope>
    <source>
        <strain evidence="2">CBS 339.88</strain>
    </source>
</reference>
<dbReference type="Gene3D" id="3.90.640.10">
    <property type="entry name" value="Actin, Chain A, domain 4"/>
    <property type="match status" value="1"/>
</dbReference>
<accession>A0A067SNW4</accession>